<name>A0A3N4HTE4_ASCIM</name>
<evidence type="ECO:0000313" key="2">
    <source>
        <dbReference type="EMBL" id="RPA75070.1"/>
    </source>
</evidence>
<proteinExistence type="predicted"/>
<dbReference type="SUPFAM" id="SSF54236">
    <property type="entry name" value="Ubiquitin-like"/>
    <property type="match status" value="1"/>
</dbReference>
<gene>
    <name evidence="2" type="ORF">BJ508DRAFT_312286</name>
</gene>
<dbReference type="AlphaFoldDB" id="A0A3N4HTE4"/>
<evidence type="ECO:0000313" key="3">
    <source>
        <dbReference type="Proteomes" id="UP000275078"/>
    </source>
</evidence>
<sequence>MSSPTYQPESRKRSASPSFEQDDENDRHAGDEDTPDTILAFTDANLNKVKLLVKLDPLDTDLETEVFVDPYITIGELKEQLARDHGILEDHAVLYSWIWELEDSETIKGILNLGKNTDSVVYIEVHLQLEDSDEEEEEESDDSEDEVAEEGVWSDDEDEVGLYGEARVDDDRNWYNPEAEDED</sequence>
<organism evidence="2 3">
    <name type="scientific">Ascobolus immersus RN42</name>
    <dbReference type="NCBI Taxonomy" id="1160509"/>
    <lineage>
        <taxon>Eukaryota</taxon>
        <taxon>Fungi</taxon>
        <taxon>Dikarya</taxon>
        <taxon>Ascomycota</taxon>
        <taxon>Pezizomycotina</taxon>
        <taxon>Pezizomycetes</taxon>
        <taxon>Pezizales</taxon>
        <taxon>Ascobolaceae</taxon>
        <taxon>Ascobolus</taxon>
    </lineage>
</organism>
<accession>A0A3N4HTE4</accession>
<protein>
    <recommendedName>
        <fullName evidence="4">Ubiquitin-like domain-containing protein</fullName>
    </recommendedName>
</protein>
<evidence type="ECO:0008006" key="4">
    <source>
        <dbReference type="Google" id="ProtNLM"/>
    </source>
</evidence>
<keyword evidence="3" id="KW-1185">Reference proteome</keyword>
<dbReference type="EMBL" id="ML119772">
    <property type="protein sequence ID" value="RPA75070.1"/>
    <property type="molecule type" value="Genomic_DNA"/>
</dbReference>
<feature type="region of interest" description="Disordered" evidence="1">
    <location>
        <begin position="1"/>
        <end position="35"/>
    </location>
</feature>
<evidence type="ECO:0000256" key="1">
    <source>
        <dbReference type="SAM" id="MobiDB-lite"/>
    </source>
</evidence>
<feature type="compositionally biased region" description="Acidic residues" evidence="1">
    <location>
        <begin position="130"/>
        <end position="160"/>
    </location>
</feature>
<reference evidence="2 3" key="1">
    <citation type="journal article" date="2018" name="Nat. Ecol. Evol.">
        <title>Pezizomycetes genomes reveal the molecular basis of ectomycorrhizal truffle lifestyle.</title>
        <authorList>
            <person name="Murat C."/>
            <person name="Payen T."/>
            <person name="Noel B."/>
            <person name="Kuo A."/>
            <person name="Morin E."/>
            <person name="Chen J."/>
            <person name="Kohler A."/>
            <person name="Krizsan K."/>
            <person name="Balestrini R."/>
            <person name="Da Silva C."/>
            <person name="Montanini B."/>
            <person name="Hainaut M."/>
            <person name="Levati E."/>
            <person name="Barry K.W."/>
            <person name="Belfiori B."/>
            <person name="Cichocki N."/>
            <person name="Clum A."/>
            <person name="Dockter R.B."/>
            <person name="Fauchery L."/>
            <person name="Guy J."/>
            <person name="Iotti M."/>
            <person name="Le Tacon F."/>
            <person name="Lindquist E.A."/>
            <person name="Lipzen A."/>
            <person name="Malagnac F."/>
            <person name="Mello A."/>
            <person name="Molinier V."/>
            <person name="Miyauchi S."/>
            <person name="Poulain J."/>
            <person name="Riccioni C."/>
            <person name="Rubini A."/>
            <person name="Sitrit Y."/>
            <person name="Splivallo R."/>
            <person name="Traeger S."/>
            <person name="Wang M."/>
            <person name="Zifcakova L."/>
            <person name="Wipf D."/>
            <person name="Zambonelli A."/>
            <person name="Paolocci F."/>
            <person name="Nowrousian M."/>
            <person name="Ottonello S."/>
            <person name="Baldrian P."/>
            <person name="Spatafora J.W."/>
            <person name="Henrissat B."/>
            <person name="Nagy L.G."/>
            <person name="Aury J.M."/>
            <person name="Wincker P."/>
            <person name="Grigoriev I.V."/>
            <person name="Bonfante P."/>
            <person name="Martin F.M."/>
        </authorList>
    </citation>
    <scope>NUCLEOTIDE SEQUENCE [LARGE SCALE GENOMIC DNA]</scope>
    <source>
        <strain evidence="2 3">RN42</strain>
    </source>
</reference>
<dbReference type="Proteomes" id="UP000275078">
    <property type="component" value="Unassembled WGS sequence"/>
</dbReference>
<dbReference type="InterPro" id="IPR029071">
    <property type="entry name" value="Ubiquitin-like_domsf"/>
</dbReference>
<feature type="region of interest" description="Disordered" evidence="1">
    <location>
        <begin position="129"/>
        <end position="183"/>
    </location>
</feature>